<dbReference type="PROSITE" id="PS50261">
    <property type="entry name" value="G_PROTEIN_RECEP_F2_4"/>
    <property type="match status" value="1"/>
</dbReference>
<dbReference type="GO" id="GO:0007166">
    <property type="term" value="P:cell surface receptor signaling pathway"/>
    <property type="evidence" value="ECO:0007669"/>
    <property type="project" value="InterPro"/>
</dbReference>
<evidence type="ECO:0000256" key="4">
    <source>
        <dbReference type="ARBA" id="ARBA00022692"/>
    </source>
</evidence>
<feature type="transmembrane region" description="Helical" evidence="11">
    <location>
        <begin position="144"/>
        <end position="167"/>
    </location>
</feature>
<keyword evidence="5 11" id="KW-1133">Transmembrane helix</keyword>
<dbReference type="AlphaFoldDB" id="A0A3P6IJU7"/>
<dbReference type="PROSITE" id="PS50227">
    <property type="entry name" value="G_PROTEIN_RECEP_F2_3"/>
    <property type="match status" value="1"/>
</dbReference>
<evidence type="ECO:0000256" key="11">
    <source>
        <dbReference type="SAM" id="Phobius"/>
    </source>
</evidence>
<accession>A0A3P6IJU7</accession>
<keyword evidence="9" id="KW-0807">Transducer</keyword>
<keyword evidence="7 11" id="KW-0472">Membrane</keyword>
<dbReference type="GO" id="GO:0008528">
    <property type="term" value="F:G protein-coupled peptide receptor activity"/>
    <property type="evidence" value="ECO:0007669"/>
    <property type="project" value="TreeGrafter"/>
</dbReference>
<keyword evidence="15" id="KW-1185">Reference proteome</keyword>
<feature type="transmembrane region" description="Helical" evidence="11">
    <location>
        <begin position="74"/>
        <end position="107"/>
    </location>
</feature>
<reference evidence="14 15" key="1">
    <citation type="submission" date="2018-10" db="EMBL/GenBank/DDBJ databases">
        <authorList>
            <consortium name="Pathogen Informatics"/>
        </authorList>
    </citation>
    <scope>NUCLEOTIDE SEQUENCE [LARGE SCALE GENOMIC DNA]</scope>
</reference>
<proteinExistence type="inferred from homology"/>
<evidence type="ECO:0000256" key="5">
    <source>
        <dbReference type="ARBA" id="ARBA00022989"/>
    </source>
</evidence>
<dbReference type="InterPro" id="IPR036445">
    <property type="entry name" value="GPCR_2_extracell_dom_sf"/>
</dbReference>
<evidence type="ECO:0000313" key="15">
    <source>
        <dbReference type="Proteomes" id="UP000274131"/>
    </source>
</evidence>
<keyword evidence="4 11" id="KW-0812">Transmembrane</keyword>
<dbReference type="Gene3D" id="4.10.1240.10">
    <property type="entry name" value="GPCR, family 2, extracellular hormone receptor domain"/>
    <property type="match status" value="1"/>
</dbReference>
<evidence type="ECO:0000256" key="10">
    <source>
        <dbReference type="SAM" id="MobiDB-lite"/>
    </source>
</evidence>
<keyword evidence="3" id="KW-1003">Cell membrane</keyword>
<evidence type="ECO:0000256" key="8">
    <source>
        <dbReference type="ARBA" id="ARBA00023170"/>
    </source>
</evidence>
<feature type="domain" description="G-protein coupled receptors family 2 profile 2" evidence="13">
    <location>
        <begin position="84"/>
        <end position="344"/>
    </location>
</feature>
<protein>
    <recommendedName>
        <fullName evidence="16">G_PROTEIN_RECEP_F2_4 domain-containing protein</fullName>
    </recommendedName>
</protein>
<evidence type="ECO:0000256" key="1">
    <source>
        <dbReference type="ARBA" id="ARBA00004651"/>
    </source>
</evidence>
<dbReference type="EMBL" id="UXUI01007329">
    <property type="protein sequence ID" value="VDD87019.1"/>
    <property type="molecule type" value="Genomic_DNA"/>
</dbReference>
<keyword evidence="6" id="KW-0297">G-protein coupled receptor</keyword>
<evidence type="ECO:0000256" key="3">
    <source>
        <dbReference type="ARBA" id="ARBA00022475"/>
    </source>
</evidence>
<organism evidence="14 15">
    <name type="scientific">Enterobius vermicularis</name>
    <name type="common">Human pinworm</name>
    <dbReference type="NCBI Taxonomy" id="51028"/>
    <lineage>
        <taxon>Eukaryota</taxon>
        <taxon>Metazoa</taxon>
        <taxon>Ecdysozoa</taxon>
        <taxon>Nematoda</taxon>
        <taxon>Chromadorea</taxon>
        <taxon>Rhabditida</taxon>
        <taxon>Spirurina</taxon>
        <taxon>Oxyuridomorpha</taxon>
        <taxon>Oxyuroidea</taxon>
        <taxon>Oxyuridae</taxon>
        <taxon>Enterobius</taxon>
    </lineage>
</organism>
<evidence type="ECO:0000256" key="6">
    <source>
        <dbReference type="ARBA" id="ARBA00023040"/>
    </source>
</evidence>
<evidence type="ECO:0008006" key="16">
    <source>
        <dbReference type="Google" id="ProtNLM"/>
    </source>
</evidence>
<dbReference type="InterPro" id="IPR050332">
    <property type="entry name" value="GPCR_2"/>
</dbReference>
<evidence type="ECO:0000256" key="7">
    <source>
        <dbReference type="ARBA" id="ARBA00023136"/>
    </source>
</evidence>
<dbReference type="Pfam" id="PF00002">
    <property type="entry name" value="7tm_2"/>
    <property type="match status" value="1"/>
</dbReference>
<feature type="transmembrane region" description="Helical" evidence="11">
    <location>
        <begin position="289"/>
        <end position="306"/>
    </location>
</feature>
<dbReference type="Gene3D" id="1.20.1070.10">
    <property type="entry name" value="Rhodopsin 7-helix transmembrane proteins"/>
    <property type="match status" value="1"/>
</dbReference>
<dbReference type="OrthoDB" id="5967113at2759"/>
<gene>
    <name evidence="14" type="ORF">EVEC_LOCUS2162</name>
</gene>
<feature type="domain" description="G-protein coupled receptors family 2 profile 1" evidence="12">
    <location>
        <begin position="26"/>
        <end position="56"/>
    </location>
</feature>
<feature type="transmembrane region" description="Helical" evidence="11">
    <location>
        <begin position="173"/>
        <end position="196"/>
    </location>
</feature>
<dbReference type="SUPFAM" id="SSF111418">
    <property type="entry name" value="Hormone receptor domain"/>
    <property type="match status" value="1"/>
</dbReference>
<dbReference type="InterPro" id="IPR001879">
    <property type="entry name" value="GPCR_2_extracellular_dom"/>
</dbReference>
<dbReference type="GO" id="GO:0007188">
    <property type="term" value="P:adenylate cyclase-modulating G protein-coupled receptor signaling pathway"/>
    <property type="evidence" value="ECO:0007669"/>
    <property type="project" value="TreeGrafter"/>
</dbReference>
<evidence type="ECO:0000256" key="9">
    <source>
        <dbReference type="ARBA" id="ARBA00023224"/>
    </source>
</evidence>
<evidence type="ECO:0000313" key="14">
    <source>
        <dbReference type="EMBL" id="VDD87019.1"/>
    </source>
</evidence>
<feature type="compositionally biased region" description="Polar residues" evidence="10">
    <location>
        <begin position="374"/>
        <end position="398"/>
    </location>
</feature>
<dbReference type="PANTHER" id="PTHR45620:SF17">
    <property type="entry name" value="PDF RECEPTOR"/>
    <property type="match status" value="1"/>
</dbReference>
<comment type="similarity">
    <text evidence="2">Belongs to the G-protein coupled receptor 2 family.</text>
</comment>
<sequence length="441" mass="51191">MNNLFFLNLQFFSILDGFYRITFTADDSLWCNATWDGLLCWQAIPANTSFTQFCPDEKGLESERKLLVEETRKIMYLFASVANVRILDLVALGLSFFTLLISVAIFLYFRRLRVFRNLLHVHLMASILGLVFIRLVMYIDLQFLVINIIFNSAILQPLLCWLSSVLLEYFKCVAFFWMFLEGFYLHNQLVLTVFNAEPRLKPYVLVGYGVPCIHILIWLLAIYCRRGKFKQCLGSYWWEREFWILEGPRLFQLVINTLFIFNVLRVLWSKVKNEACKNELARMKKSAKAAMMLMALLGVPNIMQLIPLNPTNDNKEFFVGWTYCASATHMFQGFVIACIYCFTNREVRQLKQQTSYSRYRLKHGTSAEVRRSSRLPSTVSRNKKVPTSGSSHTLTCPNNRPIKKGSDDSTTGLLAESREKEQTKDVTEQYTVRNGDTVRIL</sequence>
<dbReference type="PANTHER" id="PTHR45620">
    <property type="entry name" value="PDF RECEPTOR-LIKE PROTEIN-RELATED"/>
    <property type="match status" value="1"/>
</dbReference>
<evidence type="ECO:0000256" key="2">
    <source>
        <dbReference type="ARBA" id="ARBA00005314"/>
    </source>
</evidence>
<feature type="region of interest" description="Disordered" evidence="10">
    <location>
        <begin position="365"/>
        <end position="410"/>
    </location>
</feature>
<feature type="transmembrane region" description="Helical" evidence="11">
    <location>
        <begin position="119"/>
        <end position="137"/>
    </location>
</feature>
<name>A0A3P6IJU7_ENTVE</name>
<dbReference type="InterPro" id="IPR000832">
    <property type="entry name" value="GPCR_2_secretin-like"/>
</dbReference>
<evidence type="ECO:0000259" key="12">
    <source>
        <dbReference type="PROSITE" id="PS50227"/>
    </source>
</evidence>
<keyword evidence="8" id="KW-0675">Receptor</keyword>
<dbReference type="GO" id="GO:0005886">
    <property type="term" value="C:plasma membrane"/>
    <property type="evidence" value="ECO:0007669"/>
    <property type="project" value="UniProtKB-SubCell"/>
</dbReference>
<feature type="transmembrane region" description="Helical" evidence="11">
    <location>
        <begin position="318"/>
        <end position="342"/>
    </location>
</feature>
<dbReference type="STRING" id="51028.A0A3P6IJU7"/>
<dbReference type="InterPro" id="IPR017981">
    <property type="entry name" value="GPCR_2-like_7TM"/>
</dbReference>
<comment type="subcellular location">
    <subcellularLocation>
        <location evidence="1">Cell membrane</location>
        <topology evidence="1">Multi-pass membrane protein</topology>
    </subcellularLocation>
</comment>
<dbReference type="PRINTS" id="PR00249">
    <property type="entry name" value="GPCRSECRETIN"/>
</dbReference>
<evidence type="ECO:0000259" key="13">
    <source>
        <dbReference type="PROSITE" id="PS50261"/>
    </source>
</evidence>
<dbReference type="Proteomes" id="UP000274131">
    <property type="component" value="Unassembled WGS sequence"/>
</dbReference>
<feature type="transmembrane region" description="Helical" evidence="11">
    <location>
        <begin position="203"/>
        <end position="223"/>
    </location>
</feature>